<sequence length="82" mass="9161">FGWCAIQSLDDFDSIKGGHLVLQQMDIVVGFPPGSTVLIPSAIVTHGNTPTQEHERRSSLVSYTSGGLFRWVEYGHRTRKQF</sequence>
<organism evidence="1 2">
    <name type="scientific">Phlebiopsis gigantea (strain 11061_1 CR5-6)</name>
    <name type="common">White-rot fungus</name>
    <name type="synonym">Peniophora gigantea</name>
    <dbReference type="NCBI Taxonomy" id="745531"/>
    <lineage>
        <taxon>Eukaryota</taxon>
        <taxon>Fungi</taxon>
        <taxon>Dikarya</taxon>
        <taxon>Basidiomycota</taxon>
        <taxon>Agaricomycotina</taxon>
        <taxon>Agaricomycetes</taxon>
        <taxon>Polyporales</taxon>
        <taxon>Phanerochaetaceae</taxon>
        <taxon>Phlebiopsis</taxon>
    </lineage>
</organism>
<dbReference type="EMBL" id="KN840759">
    <property type="protein sequence ID" value="KIP01616.1"/>
    <property type="molecule type" value="Genomic_DNA"/>
</dbReference>
<accession>A0A0C3RPU2</accession>
<evidence type="ECO:0000313" key="2">
    <source>
        <dbReference type="Proteomes" id="UP000053257"/>
    </source>
</evidence>
<proteinExistence type="predicted"/>
<protein>
    <submittedName>
        <fullName evidence="1">Uncharacterized protein</fullName>
    </submittedName>
</protein>
<gene>
    <name evidence="1" type="ORF">PHLGIDRAFT_43488</name>
</gene>
<dbReference type="Gene3D" id="3.60.130.30">
    <property type="match status" value="1"/>
</dbReference>
<dbReference type="HOGENOM" id="CLU_031314_1_1_1"/>
<feature type="non-terminal residue" evidence="1">
    <location>
        <position position="82"/>
    </location>
</feature>
<dbReference type="STRING" id="745531.A0A0C3RPU2"/>
<dbReference type="AlphaFoldDB" id="A0A0C3RPU2"/>
<feature type="non-terminal residue" evidence="1">
    <location>
        <position position="1"/>
    </location>
</feature>
<name>A0A0C3RPU2_PHLG1</name>
<reference evidence="1 2" key="1">
    <citation type="journal article" date="2014" name="PLoS Genet.">
        <title>Analysis of the Phlebiopsis gigantea genome, transcriptome and secretome provides insight into its pioneer colonization strategies of wood.</title>
        <authorList>
            <person name="Hori C."/>
            <person name="Ishida T."/>
            <person name="Igarashi K."/>
            <person name="Samejima M."/>
            <person name="Suzuki H."/>
            <person name="Master E."/>
            <person name="Ferreira P."/>
            <person name="Ruiz-Duenas F.J."/>
            <person name="Held B."/>
            <person name="Canessa P."/>
            <person name="Larrondo L.F."/>
            <person name="Schmoll M."/>
            <person name="Druzhinina I.S."/>
            <person name="Kubicek C.P."/>
            <person name="Gaskell J.A."/>
            <person name="Kersten P."/>
            <person name="St John F."/>
            <person name="Glasner J."/>
            <person name="Sabat G."/>
            <person name="Splinter BonDurant S."/>
            <person name="Syed K."/>
            <person name="Yadav J."/>
            <person name="Mgbeahuruike A.C."/>
            <person name="Kovalchuk A."/>
            <person name="Asiegbu F.O."/>
            <person name="Lackner G."/>
            <person name="Hoffmeister D."/>
            <person name="Rencoret J."/>
            <person name="Gutierrez A."/>
            <person name="Sun H."/>
            <person name="Lindquist E."/>
            <person name="Barry K."/>
            <person name="Riley R."/>
            <person name="Grigoriev I.V."/>
            <person name="Henrissat B."/>
            <person name="Kues U."/>
            <person name="Berka R.M."/>
            <person name="Martinez A.T."/>
            <person name="Covert S.F."/>
            <person name="Blanchette R.A."/>
            <person name="Cullen D."/>
        </authorList>
    </citation>
    <scope>NUCLEOTIDE SEQUENCE [LARGE SCALE GENOMIC DNA]</scope>
    <source>
        <strain evidence="1 2">11061_1 CR5-6</strain>
    </source>
</reference>
<dbReference type="Proteomes" id="UP000053257">
    <property type="component" value="Unassembled WGS sequence"/>
</dbReference>
<keyword evidence="2" id="KW-1185">Reference proteome</keyword>
<dbReference type="OrthoDB" id="2743413at2759"/>
<evidence type="ECO:0000313" key="1">
    <source>
        <dbReference type="EMBL" id="KIP01616.1"/>
    </source>
</evidence>